<name>A0A2S5TG11_9GAMM</name>
<dbReference type="InterPro" id="IPR052344">
    <property type="entry name" value="Transposase-related"/>
</dbReference>
<feature type="domain" description="Transposase TnpC homeodomain" evidence="3">
    <location>
        <begin position="44"/>
        <end position="112"/>
    </location>
</feature>
<dbReference type="NCBIfam" id="NF033517">
    <property type="entry name" value="transpos_IS66"/>
    <property type="match status" value="1"/>
</dbReference>
<feature type="domain" description="Transposase IS66 C-terminal" evidence="4">
    <location>
        <begin position="468"/>
        <end position="505"/>
    </location>
</feature>
<keyword evidence="6" id="KW-1185">Reference proteome</keyword>
<feature type="domain" description="Transposase IS66 zinc-finger binding" evidence="2">
    <location>
        <begin position="118"/>
        <end position="160"/>
    </location>
</feature>
<dbReference type="InterPro" id="IPR004291">
    <property type="entry name" value="Transposase_IS66_central"/>
</dbReference>
<dbReference type="RefSeq" id="WP_104230455.1">
    <property type="nucleotide sequence ID" value="NZ_PSNW01000005.1"/>
</dbReference>
<dbReference type="PANTHER" id="PTHR33678">
    <property type="entry name" value="BLL1576 PROTEIN"/>
    <property type="match status" value="1"/>
</dbReference>
<evidence type="ECO:0000313" key="5">
    <source>
        <dbReference type="EMBL" id="PPE73941.1"/>
    </source>
</evidence>
<dbReference type="Pfam" id="PF13007">
    <property type="entry name" value="LZ_Tnp_IS66"/>
    <property type="match status" value="1"/>
</dbReference>
<dbReference type="OrthoDB" id="9800877at2"/>
<dbReference type="Pfam" id="PF13817">
    <property type="entry name" value="DDE_Tnp_IS66_C"/>
    <property type="match status" value="1"/>
</dbReference>
<dbReference type="PANTHER" id="PTHR33678:SF1">
    <property type="entry name" value="BLL1576 PROTEIN"/>
    <property type="match status" value="1"/>
</dbReference>
<accession>A0A2S5TG11</accession>
<evidence type="ECO:0000259" key="4">
    <source>
        <dbReference type="Pfam" id="PF13817"/>
    </source>
</evidence>
<organism evidence="5 6">
    <name type="scientific">Solimonas fluminis</name>
    <dbReference type="NCBI Taxonomy" id="2086571"/>
    <lineage>
        <taxon>Bacteria</taxon>
        <taxon>Pseudomonadati</taxon>
        <taxon>Pseudomonadota</taxon>
        <taxon>Gammaproteobacteria</taxon>
        <taxon>Nevskiales</taxon>
        <taxon>Nevskiaceae</taxon>
        <taxon>Solimonas</taxon>
    </lineage>
</organism>
<dbReference type="InterPro" id="IPR024463">
    <property type="entry name" value="Transposase_TnpC_homeodom"/>
</dbReference>
<dbReference type="Proteomes" id="UP000238220">
    <property type="component" value="Unassembled WGS sequence"/>
</dbReference>
<evidence type="ECO:0000259" key="3">
    <source>
        <dbReference type="Pfam" id="PF13007"/>
    </source>
</evidence>
<comment type="caution">
    <text evidence="5">The sequence shown here is derived from an EMBL/GenBank/DDBJ whole genome shotgun (WGS) entry which is preliminary data.</text>
</comment>
<dbReference type="Pfam" id="PF13005">
    <property type="entry name" value="zf-IS66"/>
    <property type="match status" value="1"/>
</dbReference>
<gene>
    <name evidence="5" type="ORF">C3942_11145</name>
</gene>
<sequence length="512" mass="56578">MLESAPSDLPDDVESLRALLAESRLENHRLRSTLVYRDAQIEKLLLQLARLKRMQFGAKSEKLDREIEQLELLIEELQTPSTVPPRAPADAAAEKAVPVRRPLPAHLPRESVVHVPATVCPSCGGTLRAIGEDISEMLDYVPAHWKVIRHVRPKCACDACQRIVQAEAPSRPIPRGLAAPGLLAHVLVSKYCDSLPLHRQSEIYARDGIEIERSTLADWVGGSAALLAPLIERLGAYVMSATKLHADDTPVPVLSPGKGQTKTGRLWTYVRDDRPAGSKAPPAVFFQYTPDRKGEHPRQHLKSFTGTLQADGYAGFHHLYEAGRIREAACWAHVRRKFFDIHQANQSPIAKAALDRIAALYGIEKDIRGQPPDVRQQHRQSRAGPLLTELKDWLTATLTTLSAKSELAVAIRYATSRWPALTRYCDDGNLEIDNNAAERALRVVALGRKNYLFCGSDAGGERAAAIYSLIGTAKLNGLNPEAYLRDVIGRIADHPANRLDGLLPWNHPEATR</sequence>
<feature type="domain" description="Transposase IS66 central" evidence="1">
    <location>
        <begin position="175"/>
        <end position="461"/>
    </location>
</feature>
<dbReference type="AlphaFoldDB" id="A0A2S5TG11"/>
<dbReference type="InterPro" id="IPR039552">
    <property type="entry name" value="IS66_C"/>
</dbReference>
<dbReference type="InterPro" id="IPR024474">
    <property type="entry name" value="Znf_dom_IS66"/>
</dbReference>
<protein>
    <submittedName>
        <fullName evidence="5">IS66 family transposase</fullName>
    </submittedName>
</protein>
<evidence type="ECO:0000313" key="6">
    <source>
        <dbReference type="Proteomes" id="UP000238220"/>
    </source>
</evidence>
<proteinExistence type="predicted"/>
<dbReference type="Pfam" id="PF03050">
    <property type="entry name" value="DDE_Tnp_IS66"/>
    <property type="match status" value="1"/>
</dbReference>
<evidence type="ECO:0000259" key="1">
    <source>
        <dbReference type="Pfam" id="PF03050"/>
    </source>
</evidence>
<evidence type="ECO:0000259" key="2">
    <source>
        <dbReference type="Pfam" id="PF13005"/>
    </source>
</evidence>
<reference evidence="5 6" key="1">
    <citation type="submission" date="2018-02" db="EMBL/GenBank/DDBJ databases">
        <title>Genome sequencing of Solimonas sp. HR-BB.</title>
        <authorList>
            <person name="Lee Y."/>
            <person name="Jeon C.O."/>
        </authorList>
    </citation>
    <scope>NUCLEOTIDE SEQUENCE [LARGE SCALE GENOMIC DNA]</scope>
    <source>
        <strain evidence="5 6">HR-BB</strain>
    </source>
</reference>
<dbReference type="EMBL" id="PSNW01000005">
    <property type="protein sequence ID" value="PPE73941.1"/>
    <property type="molecule type" value="Genomic_DNA"/>
</dbReference>